<name>A0A2K1JLD0_PHYPA</name>
<sequence length="89" mass="9795">MAILKPGTSMGACDRGLKPQRRSVFPKPETTHSQLAFEQKANFTWTLWHLGGTAAWTMGRFIPASMLQGGVGTSQQRHGIMVFLTCPFS</sequence>
<dbReference type="AlphaFoldDB" id="A0A2K1JLD0"/>
<organism evidence="2">
    <name type="scientific">Physcomitrium patens</name>
    <name type="common">Spreading-leaved earth moss</name>
    <name type="synonym">Physcomitrella patens</name>
    <dbReference type="NCBI Taxonomy" id="3218"/>
    <lineage>
        <taxon>Eukaryota</taxon>
        <taxon>Viridiplantae</taxon>
        <taxon>Streptophyta</taxon>
        <taxon>Embryophyta</taxon>
        <taxon>Bryophyta</taxon>
        <taxon>Bryophytina</taxon>
        <taxon>Bryopsida</taxon>
        <taxon>Funariidae</taxon>
        <taxon>Funariales</taxon>
        <taxon>Funariaceae</taxon>
        <taxon>Physcomitrium</taxon>
    </lineage>
</organism>
<evidence type="ECO:0000313" key="2">
    <source>
        <dbReference type="EMBL" id="PNR42176.1"/>
    </source>
</evidence>
<reference evidence="2 4" key="1">
    <citation type="journal article" date="2008" name="Science">
        <title>The Physcomitrella genome reveals evolutionary insights into the conquest of land by plants.</title>
        <authorList>
            <person name="Rensing S."/>
            <person name="Lang D."/>
            <person name="Zimmer A."/>
            <person name="Terry A."/>
            <person name="Salamov A."/>
            <person name="Shapiro H."/>
            <person name="Nishiyama T."/>
            <person name="Perroud P.-F."/>
            <person name="Lindquist E."/>
            <person name="Kamisugi Y."/>
            <person name="Tanahashi T."/>
            <person name="Sakakibara K."/>
            <person name="Fujita T."/>
            <person name="Oishi K."/>
            <person name="Shin-I T."/>
            <person name="Kuroki Y."/>
            <person name="Toyoda A."/>
            <person name="Suzuki Y."/>
            <person name="Hashimoto A."/>
            <person name="Yamaguchi K."/>
            <person name="Sugano A."/>
            <person name="Kohara Y."/>
            <person name="Fujiyama A."/>
            <person name="Anterola A."/>
            <person name="Aoki S."/>
            <person name="Ashton N."/>
            <person name="Barbazuk W.B."/>
            <person name="Barker E."/>
            <person name="Bennetzen J."/>
            <person name="Bezanilla M."/>
            <person name="Blankenship R."/>
            <person name="Cho S.H."/>
            <person name="Dutcher S."/>
            <person name="Estelle M."/>
            <person name="Fawcett J.A."/>
            <person name="Gundlach H."/>
            <person name="Hanada K."/>
            <person name="Heyl A."/>
            <person name="Hicks K.A."/>
            <person name="Hugh J."/>
            <person name="Lohr M."/>
            <person name="Mayer K."/>
            <person name="Melkozernov A."/>
            <person name="Murata T."/>
            <person name="Nelson D."/>
            <person name="Pils B."/>
            <person name="Prigge M."/>
            <person name="Reiss B."/>
            <person name="Renner T."/>
            <person name="Rombauts S."/>
            <person name="Rushton P."/>
            <person name="Sanderfoot A."/>
            <person name="Schween G."/>
            <person name="Shiu S.-H."/>
            <person name="Stueber K."/>
            <person name="Theodoulou F.L."/>
            <person name="Tu H."/>
            <person name="Van de Peer Y."/>
            <person name="Verrier P.J."/>
            <person name="Waters E."/>
            <person name="Wood A."/>
            <person name="Yang L."/>
            <person name="Cove D."/>
            <person name="Cuming A."/>
            <person name="Hasebe M."/>
            <person name="Lucas S."/>
            <person name="Mishler D.B."/>
            <person name="Reski R."/>
            <person name="Grigoriev I."/>
            <person name="Quatrano R.S."/>
            <person name="Boore J.L."/>
        </authorList>
    </citation>
    <scope>NUCLEOTIDE SEQUENCE [LARGE SCALE GENOMIC DNA]</scope>
    <source>
        <strain evidence="3 4">cv. Gransden 2004</strain>
    </source>
</reference>
<reference evidence="2 4" key="2">
    <citation type="journal article" date="2018" name="Plant J.">
        <title>The Physcomitrella patens chromosome-scale assembly reveals moss genome structure and evolution.</title>
        <authorList>
            <person name="Lang D."/>
            <person name="Ullrich K.K."/>
            <person name="Murat F."/>
            <person name="Fuchs J."/>
            <person name="Jenkins J."/>
            <person name="Haas F.B."/>
            <person name="Piednoel M."/>
            <person name="Gundlach H."/>
            <person name="Van Bel M."/>
            <person name="Meyberg R."/>
            <person name="Vives C."/>
            <person name="Morata J."/>
            <person name="Symeonidi A."/>
            <person name="Hiss M."/>
            <person name="Muchero W."/>
            <person name="Kamisugi Y."/>
            <person name="Saleh O."/>
            <person name="Blanc G."/>
            <person name="Decker E.L."/>
            <person name="van Gessel N."/>
            <person name="Grimwood J."/>
            <person name="Hayes R.D."/>
            <person name="Graham S.W."/>
            <person name="Gunter L.E."/>
            <person name="McDaniel S.F."/>
            <person name="Hoernstein S.N.W."/>
            <person name="Larsson A."/>
            <person name="Li F.W."/>
            <person name="Perroud P.F."/>
            <person name="Phillips J."/>
            <person name="Ranjan P."/>
            <person name="Rokshar D.S."/>
            <person name="Rothfels C.J."/>
            <person name="Schneider L."/>
            <person name="Shu S."/>
            <person name="Stevenson D.W."/>
            <person name="Thummler F."/>
            <person name="Tillich M."/>
            <person name="Villarreal Aguilar J.C."/>
            <person name="Widiez T."/>
            <person name="Wong G.K."/>
            <person name="Wymore A."/>
            <person name="Zhang Y."/>
            <person name="Zimmer A.D."/>
            <person name="Quatrano R.S."/>
            <person name="Mayer K.F.X."/>
            <person name="Goodstein D."/>
            <person name="Casacuberta J.M."/>
            <person name="Vandepoele K."/>
            <person name="Reski R."/>
            <person name="Cuming A.C."/>
            <person name="Tuskan G.A."/>
            <person name="Maumus F."/>
            <person name="Salse J."/>
            <person name="Schmutz J."/>
            <person name="Rensing S.A."/>
        </authorList>
    </citation>
    <scope>NUCLEOTIDE SEQUENCE [LARGE SCALE GENOMIC DNA]</scope>
    <source>
        <strain evidence="3 4">cv. Gransden 2004</strain>
    </source>
</reference>
<evidence type="ECO:0000313" key="3">
    <source>
        <dbReference type="EnsemblPlants" id="Pp3c13_5211V3.1"/>
    </source>
</evidence>
<protein>
    <submittedName>
        <fullName evidence="2 3">Uncharacterized protein</fullName>
    </submittedName>
</protein>
<dbReference type="InParanoid" id="A0A2K1JLD0"/>
<keyword evidence="4" id="KW-1185">Reference proteome</keyword>
<evidence type="ECO:0000313" key="4">
    <source>
        <dbReference type="Proteomes" id="UP000006727"/>
    </source>
</evidence>
<reference evidence="3" key="3">
    <citation type="submission" date="2020-12" db="UniProtKB">
        <authorList>
            <consortium name="EnsemblPlants"/>
        </authorList>
    </citation>
    <scope>IDENTIFICATION</scope>
</reference>
<dbReference type="Gramene" id="Pp3c13_5211V3.1">
    <property type="protein sequence ID" value="Pp3c13_5211V3.1"/>
    <property type="gene ID" value="Pp3c13_5211"/>
</dbReference>
<dbReference type="EnsemblPlants" id="Pp3c13_5211V3.1">
    <property type="protein sequence ID" value="Pp3c13_5211V3.1"/>
    <property type="gene ID" value="Pp3c13_5211"/>
</dbReference>
<dbReference type="Proteomes" id="UP000006727">
    <property type="component" value="Chromosome 13"/>
</dbReference>
<feature type="region of interest" description="Disordered" evidence="1">
    <location>
        <begin position="1"/>
        <end position="20"/>
    </location>
</feature>
<gene>
    <name evidence="2" type="ORF">PHYPA_017005</name>
</gene>
<evidence type="ECO:0000256" key="1">
    <source>
        <dbReference type="SAM" id="MobiDB-lite"/>
    </source>
</evidence>
<accession>A0A2K1JLD0</accession>
<dbReference type="EMBL" id="ABEU02000013">
    <property type="protein sequence ID" value="PNR42176.1"/>
    <property type="molecule type" value="Genomic_DNA"/>
</dbReference>
<proteinExistence type="predicted"/>